<evidence type="ECO:0000313" key="3">
    <source>
        <dbReference type="Proteomes" id="UP000034172"/>
    </source>
</evidence>
<dbReference type="Proteomes" id="UP000034172">
    <property type="component" value="Unassembled WGS sequence"/>
</dbReference>
<reference evidence="2 3" key="1">
    <citation type="journal article" date="2015" name="Nature">
        <title>rRNA introns, odd ribosomes, and small enigmatic genomes across a large radiation of phyla.</title>
        <authorList>
            <person name="Brown C.T."/>
            <person name="Hug L.A."/>
            <person name="Thomas B.C."/>
            <person name="Sharon I."/>
            <person name="Castelle C.J."/>
            <person name="Singh A."/>
            <person name="Wilkins M.J."/>
            <person name="Williams K.H."/>
            <person name="Banfield J.F."/>
        </authorList>
    </citation>
    <scope>NUCLEOTIDE SEQUENCE [LARGE SCALE GENOMIC DNA]</scope>
</reference>
<proteinExistence type="predicted"/>
<evidence type="ECO:0000256" key="1">
    <source>
        <dbReference type="SAM" id="MobiDB-lite"/>
    </source>
</evidence>
<evidence type="ECO:0000313" key="2">
    <source>
        <dbReference type="EMBL" id="KKT48434.1"/>
    </source>
</evidence>
<gene>
    <name evidence="2" type="ORF">UW41_C0029G0001</name>
</gene>
<dbReference type="EMBL" id="LCIE01000029">
    <property type="protein sequence ID" value="KKT48434.1"/>
    <property type="molecule type" value="Genomic_DNA"/>
</dbReference>
<accession>A0A0G1KKG3</accession>
<sequence length="67" mass="7697">MTQKVKSVTPADDSTEKEHDGHNVGMVISRVNKDGVTLCTYFCYTCNEYVDETNEFPKPEEVKFRSF</sequence>
<dbReference type="AlphaFoldDB" id="A0A0G1KKG3"/>
<name>A0A0G1KKG3_9BACT</name>
<comment type="caution">
    <text evidence="2">The sequence shown here is derived from an EMBL/GenBank/DDBJ whole genome shotgun (WGS) entry which is preliminary data.</text>
</comment>
<organism evidence="2 3">
    <name type="scientific">Candidatus Collierbacteria bacterium GW2011_GWC2_44_18</name>
    <dbReference type="NCBI Taxonomy" id="1618392"/>
    <lineage>
        <taxon>Bacteria</taxon>
        <taxon>Candidatus Collieribacteriota</taxon>
    </lineage>
</organism>
<protein>
    <submittedName>
        <fullName evidence="2">Uncharacterized protein</fullName>
    </submittedName>
</protein>
<feature type="region of interest" description="Disordered" evidence="1">
    <location>
        <begin position="1"/>
        <end position="22"/>
    </location>
</feature>